<dbReference type="InterPro" id="IPR013196">
    <property type="entry name" value="HTH_11"/>
</dbReference>
<dbReference type="GO" id="GO:0006355">
    <property type="term" value="P:regulation of DNA-templated transcription"/>
    <property type="evidence" value="ECO:0007669"/>
    <property type="project" value="InterPro"/>
</dbReference>
<proteinExistence type="predicted"/>
<dbReference type="InterPro" id="IPR036095">
    <property type="entry name" value="PTS_EIIB-like_sf"/>
</dbReference>
<keyword evidence="3" id="KW-0805">Transcription regulation</keyword>
<dbReference type="Pfam" id="PF02302">
    <property type="entry name" value="PTS_IIB"/>
    <property type="match status" value="1"/>
</dbReference>
<dbReference type="PROSITE" id="PS51099">
    <property type="entry name" value="PTS_EIIB_TYPE_2"/>
    <property type="match status" value="1"/>
</dbReference>
<evidence type="ECO:0000313" key="7">
    <source>
        <dbReference type="EMBL" id="CEN28122.1"/>
    </source>
</evidence>
<dbReference type="EMBL" id="LN774769">
    <property type="protein sequence ID" value="CEN28122.1"/>
    <property type="molecule type" value="Genomic_DNA"/>
</dbReference>
<sequence length="490" mass="55922">MKLTDREEAVIKVLLHAKHGVTASELSSALNVSSKTVYRTVSAINEKYCHHDLIKAKIGIGFELDYDNYLEDSQLATTNRLAVGPKERREKMLLQLVLKSPYPTTVDALLTASYISQTVLAGDMKLMTQKLTHYDLRLVKKSSTLYVSGSEVNLRRLASAIIHHQFTETGSMTSFETIQPMDEAFIKSIITFIEGEMAGLICHPYNHNMYIHLYIMIARVRKGVLYPDKERVDINQSETALIQANHQVYVIAQKMIQKVSNYLNTPLLDIEVLYVFQLLISSRIENDRLLIHITQDNGVAITTYLIKEMSLISGFELYHQDNLSELLIHIKQMLFRIKHGIVVSNAMLSDIKRQYADLFSALTDTVTKTIDLFPLSSISEDEIGFMLVYFIKYIELSKSHKRKVLIVCHNGVGTSSFLKAKVNKVFPDLEVLDIISKRYLDHHQKAYANIDLIITTSKIKENYDTPMILVNSILTPQDEERIRNYLGELD</sequence>
<dbReference type="SUPFAM" id="SSF63520">
    <property type="entry name" value="PTS-regulatory domain, PRD"/>
    <property type="match status" value="2"/>
</dbReference>
<evidence type="ECO:0000313" key="8">
    <source>
        <dbReference type="Proteomes" id="UP000033166"/>
    </source>
</evidence>
<dbReference type="KEGG" id="lpk:LACPI_0922"/>
<dbReference type="InterPro" id="IPR003501">
    <property type="entry name" value="PTS_EIIB_2/3"/>
</dbReference>
<dbReference type="InterPro" id="IPR011608">
    <property type="entry name" value="PRD"/>
</dbReference>
<keyword evidence="4" id="KW-0804">Transcription</keyword>
<accession>A0A0D6DWJ1</accession>
<dbReference type="InterPro" id="IPR036634">
    <property type="entry name" value="PRD_sf"/>
</dbReference>
<dbReference type="Gene3D" id="1.10.10.10">
    <property type="entry name" value="Winged helix-like DNA-binding domain superfamily/Winged helix DNA-binding domain"/>
    <property type="match status" value="1"/>
</dbReference>
<reference evidence="8" key="1">
    <citation type="submission" date="2015-01" db="EMBL/GenBank/DDBJ databases">
        <authorList>
            <person name="Andreevskaya M."/>
        </authorList>
    </citation>
    <scope>NUCLEOTIDE SEQUENCE [LARGE SCALE GENOMIC DNA]</scope>
    <source>
        <strain evidence="8">MKFS47</strain>
    </source>
</reference>
<evidence type="ECO:0000256" key="2">
    <source>
        <dbReference type="ARBA" id="ARBA00022737"/>
    </source>
</evidence>
<dbReference type="InterPro" id="IPR013011">
    <property type="entry name" value="PTS_EIIB_2"/>
</dbReference>
<protein>
    <submittedName>
        <fullName evidence="7">BglG family transcription antiterminator</fullName>
    </submittedName>
</protein>
<dbReference type="RefSeq" id="WP_047915307.1">
    <property type="nucleotide sequence ID" value="NZ_LN774769.1"/>
</dbReference>
<gene>
    <name evidence="7" type="ORF">LACPI_0922</name>
</gene>
<dbReference type="GO" id="GO:0009401">
    <property type="term" value="P:phosphoenolpyruvate-dependent sugar phosphotransferase system"/>
    <property type="evidence" value="ECO:0007669"/>
    <property type="project" value="InterPro"/>
</dbReference>
<keyword evidence="1" id="KW-0808">Transferase</keyword>
<dbReference type="CDD" id="cd05568">
    <property type="entry name" value="PTS_IIB_bgl_like"/>
    <property type="match status" value="1"/>
</dbReference>
<dbReference type="InterPro" id="IPR050661">
    <property type="entry name" value="BglG_antiterminators"/>
</dbReference>
<evidence type="ECO:0000256" key="3">
    <source>
        <dbReference type="ARBA" id="ARBA00023015"/>
    </source>
</evidence>
<dbReference type="Gene3D" id="1.10.1790.10">
    <property type="entry name" value="PRD domain"/>
    <property type="match status" value="2"/>
</dbReference>
<dbReference type="PANTHER" id="PTHR30185:SF18">
    <property type="entry name" value="TRANSCRIPTIONAL REGULATOR MTLR"/>
    <property type="match status" value="1"/>
</dbReference>
<dbReference type="HOGENOM" id="CLU_013442_5_0_9"/>
<evidence type="ECO:0000256" key="1">
    <source>
        <dbReference type="ARBA" id="ARBA00022679"/>
    </source>
</evidence>
<name>A0A0D6DWJ1_9LACT</name>
<evidence type="ECO:0000259" key="5">
    <source>
        <dbReference type="PROSITE" id="PS51099"/>
    </source>
</evidence>
<dbReference type="PROSITE" id="PS51372">
    <property type="entry name" value="PRD_2"/>
    <property type="match status" value="2"/>
</dbReference>
<dbReference type="Pfam" id="PF00874">
    <property type="entry name" value="PRD"/>
    <property type="match status" value="2"/>
</dbReference>
<dbReference type="PANTHER" id="PTHR30185">
    <property type="entry name" value="CRYPTIC BETA-GLUCOSIDE BGL OPERON ANTITERMINATOR"/>
    <property type="match status" value="1"/>
</dbReference>
<dbReference type="GO" id="GO:0008982">
    <property type="term" value="F:protein-N(PI)-phosphohistidine-sugar phosphotransferase activity"/>
    <property type="evidence" value="ECO:0007669"/>
    <property type="project" value="InterPro"/>
</dbReference>
<feature type="domain" description="PRD" evidence="6">
    <location>
        <begin position="177"/>
        <end position="289"/>
    </location>
</feature>
<dbReference type="Gene3D" id="3.40.50.2300">
    <property type="match status" value="1"/>
</dbReference>
<dbReference type="SUPFAM" id="SSF52794">
    <property type="entry name" value="PTS system IIB component-like"/>
    <property type="match status" value="1"/>
</dbReference>
<feature type="domain" description="PTS EIIB type-2" evidence="5">
    <location>
        <begin position="402"/>
        <end position="490"/>
    </location>
</feature>
<dbReference type="Pfam" id="PF08279">
    <property type="entry name" value="HTH_11"/>
    <property type="match status" value="1"/>
</dbReference>
<evidence type="ECO:0000256" key="4">
    <source>
        <dbReference type="ARBA" id="ARBA00023163"/>
    </source>
</evidence>
<organism evidence="7 8">
    <name type="scientific">Pseudolactococcus piscium MKFS47</name>
    <dbReference type="NCBI Taxonomy" id="297352"/>
    <lineage>
        <taxon>Bacteria</taxon>
        <taxon>Bacillati</taxon>
        <taxon>Bacillota</taxon>
        <taxon>Bacilli</taxon>
        <taxon>Lactobacillales</taxon>
        <taxon>Streptococcaceae</taxon>
        <taxon>Pseudolactococcus</taxon>
    </lineage>
</organism>
<feature type="domain" description="PRD" evidence="6">
    <location>
        <begin position="293"/>
        <end position="400"/>
    </location>
</feature>
<evidence type="ECO:0000259" key="6">
    <source>
        <dbReference type="PROSITE" id="PS51372"/>
    </source>
</evidence>
<dbReference type="InterPro" id="IPR036388">
    <property type="entry name" value="WH-like_DNA-bd_sf"/>
</dbReference>
<dbReference type="Proteomes" id="UP000033166">
    <property type="component" value="Chromosome I"/>
</dbReference>
<dbReference type="AlphaFoldDB" id="A0A0D6DWJ1"/>
<dbReference type="STRING" id="1364.LP2241_20485"/>
<keyword evidence="2" id="KW-0677">Repeat</keyword>